<evidence type="ECO:0000256" key="9">
    <source>
        <dbReference type="ARBA" id="ARBA00023136"/>
    </source>
</evidence>
<evidence type="ECO:0000259" key="11">
    <source>
        <dbReference type="PROSITE" id="PS51292"/>
    </source>
</evidence>
<dbReference type="PROSITE" id="PS51292">
    <property type="entry name" value="ZF_RING_CH"/>
    <property type="match status" value="1"/>
</dbReference>
<dbReference type="PANTHER" id="PTHR46065:SF3">
    <property type="entry name" value="FI20425P1"/>
    <property type="match status" value="1"/>
</dbReference>
<feature type="region of interest" description="Disordered" evidence="10">
    <location>
        <begin position="128"/>
        <end position="152"/>
    </location>
</feature>
<keyword evidence="5" id="KW-0863">Zinc-finger</keyword>
<reference evidence="12" key="1">
    <citation type="submission" date="2021-01" db="EMBL/GenBank/DDBJ databases">
        <authorList>
            <person name="Corre E."/>
            <person name="Pelletier E."/>
            <person name="Niang G."/>
            <person name="Scheremetjew M."/>
            <person name="Finn R."/>
            <person name="Kale V."/>
            <person name="Holt S."/>
            <person name="Cochrane G."/>
            <person name="Meng A."/>
            <person name="Brown T."/>
            <person name="Cohen L."/>
        </authorList>
    </citation>
    <scope>NUCLEOTIDE SEQUENCE</scope>
    <source>
        <strain evidence="12">CCMP1510</strain>
    </source>
</reference>
<evidence type="ECO:0000256" key="3">
    <source>
        <dbReference type="ARBA" id="ARBA00022692"/>
    </source>
</evidence>
<evidence type="ECO:0000256" key="2">
    <source>
        <dbReference type="ARBA" id="ARBA00022679"/>
    </source>
</evidence>
<dbReference type="SUPFAM" id="SSF57850">
    <property type="entry name" value="RING/U-box"/>
    <property type="match status" value="1"/>
</dbReference>
<dbReference type="GO" id="GO:0008270">
    <property type="term" value="F:zinc ion binding"/>
    <property type="evidence" value="ECO:0007669"/>
    <property type="project" value="UniProtKB-KW"/>
</dbReference>
<keyword evidence="3" id="KW-0812">Transmembrane</keyword>
<dbReference type="PANTHER" id="PTHR46065">
    <property type="entry name" value="E3 UBIQUITIN-PROTEIN LIGASE MARCH 2/3 FAMILY MEMBER"/>
    <property type="match status" value="1"/>
</dbReference>
<name>A0A7S3JSN3_9STRA</name>
<feature type="compositionally biased region" description="Basic and acidic residues" evidence="10">
    <location>
        <begin position="137"/>
        <end position="152"/>
    </location>
</feature>
<keyword evidence="6" id="KW-0833">Ubl conjugation pathway</keyword>
<feature type="region of interest" description="Disordered" evidence="10">
    <location>
        <begin position="211"/>
        <end position="233"/>
    </location>
</feature>
<evidence type="ECO:0000256" key="7">
    <source>
        <dbReference type="ARBA" id="ARBA00022833"/>
    </source>
</evidence>
<dbReference type="GO" id="GO:0016020">
    <property type="term" value="C:membrane"/>
    <property type="evidence" value="ECO:0007669"/>
    <property type="project" value="UniProtKB-SubCell"/>
</dbReference>
<keyword evidence="7" id="KW-0862">Zinc</keyword>
<dbReference type="Pfam" id="PF12906">
    <property type="entry name" value="RINGv"/>
    <property type="match status" value="1"/>
</dbReference>
<keyword evidence="8" id="KW-1133">Transmembrane helix</keyword>
<accession>A0A7S3JSN3</accession>
<feature type="domain" description="RING-CH-type" evidence="11">
    <location>
        <begin position="13"/>
        <end position="76"/>
    </location>
</feature>
<dbReference type="SUPFAM" id="SSF143456">
    <property type="entry name" value="VC0467-like"/>
    <property type="match status" value="1"/>
</dbReference>
<feature type="compositionally biased region" description="Low complexity" evidence="10">
    <location>
        <begin position="285"/>
        <end position="294"/>
    </location>
</feature>
<sequence length="473" mass="53323">MKKMMIGDDKELISSVELRQCRFCLEVEEVIEEEKWVCPCNCIGSQKYVHRACLDRWRRTRERRYCHVCTAEFNVPPPPVLQRLFVKDVRTAPRYNRPVQNLVAEESFRQMIRIGSVIAQSTERAESEAVSLARSGEQQRPDISWRDHDGRRPGLMPSTRMASIIIALLESRALRHWHRGVFLILYIGTGAGTDGSDSIVAANLTRQTNSLGEHRDDLSDLPQRSTIPVPSQAPGLNRRFQWLRSAAHILRREHQRNEEDIIDENHQEEHAEQDTEADFDEDDIPSLTSPTSSSSDDDNDDNQVEFGHSEISNAIHAYRSIQASGVQCAAFSGGPVHREQVLGLLLFEGISDLEPLLTIVEPHEAEQWHCEDASGLLSTLPVLARLVPIARNLGATNIRLLAWSGFAVWSADQLISEIARGSWVLSTINCDDLQGVIQQADSETSRTNQLWHTILNDRTSTMVPTLLAADEEM</sequence>
<dbReference type="InterPro" id="IPR011016">
    <property type="entry name" value="Znf_RING-CH"/>
</dbReference>
<proteinExistence type="predicted"/>
<dbReference type="EMBL" id="HBIJ01003048">
    <property type="protein sequence ID" value="CAE0361367.1"/>
    <property type="molecule type" value="Transcribed_RNA"/>
</dbReference>
<feature type="compositionally biased region" description="Basic and acidic residues" evidence="10">
    <location>
        <begin position="254"/>
        <end position="273"/>
    </location>
</feature>
<feature type="compositionally biased region" description="Acidic residues" evidence="10">
    <location>
        <begin position="274"/>
        <end position="284"/>
    </location>
</feature>
<feature type="region of interest" description="Disordered" evidence="10">
    <location>
        <begin position="254"/>
        <end position="305"/>
    </location>
</feature>
<dbReference type="Gene3D" id="3.30.40.10">
    <property type="entry name" value="Zinc/RING finger domain, C3HC4 (zinc finger)"/>
    <property type="match status" value="1"/>
</dbReference>
<gene>
    <name evidence="12" type="ORF">ALAG00032_LOCUS2100</name>
</gene>
<comment type="subcellular location">
    <subcellularLocation>
        <location evidence="1">Membrane</location>
        <topology evidence="1">Multi-pass membrane protein</topology>
    </subcellularLocation>
</comment>
<keyword evidence="4" id="KW-0479">Metal-binding</keyword>
<evidence type="ECO:0000256" key="6">
    <source>
        <dbReference type="ARBA" id="ARBA00022786"/>
    </source>
</evidence>
<dbReference type="InterPro" id="IPR013083">
    <property type="entry name" value="Znf_RING/FYVE/PHD"/>
</dbReference>
<keyword evidence="2" id="KW-0808">Transferase</keyword>
<organism evidence="12">
    <name type="scientific">Aureoumbra lagunensis</name>
    <dbReference type="NCBI Taxonomy" id="44058"/>
    <lineage>
        <taxon>Eukaryota</taxon>
        <taxon>Sar</taxon>
        <taxon>Stramenopiles</taxon>
        <taxon>Ochrophyta</taxon>
        <taxon>Pelagophyceae</taxon>
        <taxon>Pelagomonadales</taxon>
        <taxon>Aureoumbra</taxon>
    </lineage>
</organism>
<dbReference type="SMART" id="SM00744">
    <property type="entry name" value="RINGv"/>
    <property type="match status" value="1"/>
</dbReference>
<keyword evidence="9" id="KW-0472">Membrane</keyword>
<evidence type="ECO:0000256" key="1">
    <source>
        <dbReference type="ARBA" id="ARBA00004141"/>
    </source>
</evidence>
<dbReference type="GO" id="GO:0016740">
    <property type="term" value="F:transferase activity"/>
    <property type="evidence" value="ECO:0007669"/>
    <property type="project" value="UniProtKB-KW"/>
</dbReference>
<evidence type="ECO:0000256" key="8">
    <source>
        <dbReference type="ARBA" id="ARBA00022989"/>
    </source>
</evidence>
<protein>
    <recommendedName>
        <fullName evidence="11">RING-CH-type domain-containing protein</fullName>
    </recommendedName>
</protein>
<dbReference type="Gene3D" id="3.40.1740.10">
    <property type="entry name" value="VC0467-like"/>
    <property type="match status" value="1"/>
</dbReference>
<evidence type="ECO:0000256" key="10">
    <source>
        <dbReference type="SAM" id="MobiDB-lite"/>
    </source>
</evidence>
<evidence type="ECO:0000256" key="4">
    <source>
        <dbReference type="ARBA" id="ARBA00022723"/>
    </source>
</evidence>
<evidence type="ECO:0000256" key="5">
    <source>
        <dbReference type="ARBA" id="ARBA00022771"/>
    </source>
</evidence>
<evidence type="ECO:0000313" key="12">
    <source>
        <dbReference type="EMBL" id="CAE0361367.1"/>
    </source>
</evidence>
<dbReference type="AlphaFoldDB" id="A0A7S3JSN3"/>